<reference evidence="2 3" key="1">
    <citation type="submission" date="2020-07" db="EMBL/GenBank/DDBJ databases">
        <title>Sequencing the genomes of 1000 actinobacteria strains.</title>
        <authorList>
            <person name="Klenk H.-P."/>
        </authorList>
    </citation>
    <scope>NUCLEOTIDE SEQUENCE [LARGE SCALE GENOMIC DNA]</scope>
    <source>
        <strain evidence="2 3">CXB654</strain>
    </source>
</reference>
<gene>
    <name evidence="2" type="ORF">HDA32_001306</name>
</gene>
<comment type="caution">
    <text evidence="2">The sequence shown here is derived from an EMBL/GenBank/DDBJ whole genome shotgun (WGS) entry which is preliminary data.</text>
</comment>
<dbReference type="AlphaFoldDB" id="A0A852TPA5"/>
<dbReference type="RefSeq" id="WP_179642332.1">
    <property type="nucleotide sequence ID" value="NZ_BAAAYY010000013.1"/>
</dbReference>
<name>A0A852TPA5_9ACTN</name>
<feature type="compositionally biased region" description="Low complexity" evidence="1">
    <location>
        <begin position="32"/>
        <end position="45"/>
    </location>
</feature>
<proteinExistence type="predicted"/>
<keyword evidence="3" id="KW-1185">Reference proteome</keyword>
<organism evidence="2 3">
    <name type="scientific">Spinactinospora alkalitolerans</name>
    <dbReference type="NCBI Taxonomy" id="687207"/>
    <lineage>
        <taxon>Bacteria</taxon>
        <taxon>Bacillati</taxon>
        <taxon>Actinomycetota</taxon>
        <taxon>Actinomycetes</taxon>
        <taxon>Streptosporangiales</taxon>
        <taxon>Nocardiopsidaceae</taxon>
        <taxon>Spinactinospora</taxon>
    </lineage>
</organism>
<dbReference type="Proteomes" id="UP000589036">
    <property type="component" value="Unassembled WGS sequence"/>
</dbReference>
<protein>
    <submittedName>
        <fullName evidence="2">Uncharacterized protein</fullName>
    </submittedName>
</protein>
<accession>A0A852TPA5</accession>
<dbReference type="EMBL" id="JACCCC010000001">
    <property type="protein sequence ID" value="NYE46186.1"/>
    <property type="molecule type" value="Genomic_DNA"/>
</dbReference>
<feature type="region of interest" description="Disordered" evidence="1">
    <location>
        <begin position="27"/>
        <end position="46"/>
    </location>
</feature>
<evidence type="ECO:0000256" key="1">
    <source>
        <dbReference type="SAM" id="MobiDB-lite"/>
    </source>
</evidence>
<evidence type="ECO:0000313" key="2">
    <source>
        <dbReference type="EMBL" id="NYE46186.1"/>
    </source>
</evidence>
<sequence length="127" mass="12463">MRPTPVGGLAGPLVALALVGGAAGCIGGGDGAAPPSSPASWSGAAEAHTLHQGTNLGDEDLNVGLADVSGGTAVLHVAADDFDFDVLRGRQGASFQVGRRAITLQRVDEDGEAVVLAVQDPGPPSAT</sequence>
<evidence type="ECO:0000313" key="3">
    <source>
        <dbReference type="Proteomes" id="UP000589036"/>
    </source>
</evidence>
<dbReference type="PROSITE" id="PS51257">
    <property type="entry name" value="PROKAR_LIPOPROTEIN"/>
    <property type="match status" value="1"/>
</dbReference>